<dbReference type="AlphaFoldDB" id="A0A146K168"/>
<feature type="region of interest" description="Disordered" evidence="1">
    <location>
        <begin position="162"/>
        <end position="193"/>
    </location>
</feature>
<evidence type="ECO:0000313" key="2">
    <source>
        <dbReference type="EMBL" id="JAP89554.1"/>
    </source>
</evidence>
<dbReference type="EMBL" id="GDID01007052">
    <property type="protein sequence ID" value="JAP89554.1"/>
    <property type="molecule type" value="Transcribed_RNA"/>
</dbReference>
<organism evidence="2">
    <name type="scientific">Trepomonas sp. PC1</name>
    <dbReference type="NCBI Taxonomy" id="1076344"/>
    <lineage>
        <taxon>Eukaryota</taxon>
        <taxon>Metamonada</taxon>
        <taxon>Diplomonadida</taxon>
        <taxon>Hexamitidae</taxon>
        <taxon>Hexamitinae</taxon>
        <taxon>Trepomonas</taxon>
    </lineage>
</organism>
<reference evidence="2" key="1">
    <citation type="submission" date="2015-07" db="EMBL/GenBank/DDBJ databases">
        <title>Adaptation to a free-living lifestyle via gene acquisitions in the diplomonad Trepomonas sp. PC1.</title>
        <authorList>
            <person name="Xu F."/>
            <person name="Jerlstrom-Hultqvist J."/>
            <person name="Kolisko M."/>
            <person name="Simpson A.G.B."/>
            <person name="Roger A.J."/>
            <person name="Svard S.G."/>
            <person name="Andersson J.O."/>
        </authorList>
    </citation>
    <scope>NUCLEOTIDE SEQUENCE</scope>
    <source>
        <strain evidence="2">PC1</strain>
    </source>
</reference>
<name>A0A146K168_9EUKA</name>
<protein>
    <recommendedName>
        <fullName evidence="3">SNF7 family protein</fullName>
    </recommendedName>
</protein>
<evidence type="ECO:0000256" key="1">
    <source>
        <dbReference type="SAM" id="MobiDB-lite"/>
    </source>
</evidence>
<feature type="non-terminal residue" evidence="2">
    <location>
        <position position="1"/>
    </location>
</feature>
<accession>A0A146K168</accession>
<sequence>VDQISTTLSNQAYEGDQHQYHQRITVNHDQKQQVKQQTKNALLNQQSNQQQKENIQHQPKKQGFFQTLFYDDSQIQPKQQQSNKIFDDQRFHHQQSQHVHVQEIQREKRTQQVIQYQQPPLEKHNSRSTNKQSFFQKMFAEEPIQERYAERQLQVAPIPKLIDPEPQHHQNKKQPQHQVPNHHTQHRQPHLNNLKRTQRQMNQEYVPKPRPNFAIPITTIDNLKLRLKKQIQQCETKISYIQSQLIKLTDQARDSLRKNDPATAKRFLQSHQILKNNVLMLNNQISQLLVAQDQFNTAISVQEQLEIIQNVNTFLKQEKYQGLTDKIQEMIVENREIDSFVKEVQALQGEFQVDESEIGDELEMMQREIDEEIAAEIFQDNDLKESVQSIVHQGMELTVQIENPEQTVQLSQVINEPKDPIHVVINEEDEKPKKKVVLM</sequence>
<gene>
    <name evidence="2" type="ORF">TPC1_30951</name>
</gene>
<evidence type="ECO:0008006" key="3">
    <source>
        <dbReference type="Google" id="ProtNLM"/>
    </source>
</evidence>
<proteinExistence type="predicted"/>